<dbReference type="UniPathway" id="UPA00143"/>
<dbReference type="PANTHER" id="PTHR46632:SF32">
    <property type="entry name" value="SIAH-TYPE DOMAIN-CONTAINING PROTEIN"/>
    <property type="match status" value="1"/>
</dbReference>
<dbReference type="PROSITE" id="PS51081">
    <property type="entry name" value="ZF_SIAH"/>
    <property type="match status" value="1"/>
</dbReference>
<organism evidence="8 9">
    <name type="scientific">Trifolium pratense</name>
    <name type="common">Red clover</name>
    <dbReference type="NCBI Taxonomy" id="57577"/>
    <lineage>
        <taxon>Eukaryota</taxon>
        <taxon>Viridiplantae</taxon>
        <taxon>Streptophyta</taxon>
        <taxon>Embryophyta</taxon>
        <taxon>Tracheophyta</taxon>
        <taxon>Spermatophyta</taxon>
        <taxon>Magnoliopsida</taxon>
        <taxon>eudicotyledons</taxon>
        <taxon>Gunneridae</taxon>
        <taxon>Pentapetalae</taxon>
        <taxon>rosids</taxon>
        <taxon>fabids</taxon>
        <taxon>Fabales</taxon>
        <taxon>Fabaceae</taxon>
        <taxon>Papilionoideae</taxon>
        <taxon>50 kb inversion clade</taxon>
        <taxon>NPAAA clade</taxon>
        <taxon>Hologalegina</taxon>
        <taxon>IRL clade</taxon>
        <taxon>Trifolieae</taxon>
        <taxon>Trifolium</taxon>
    </lineage>
</organism>
<dbReference type="InterPro" id="IPR000626">
    <property type="entry name" value="Ubiquitin-like_dom"/>
</dbReference>
<name>A0A2K3LM68_TRIPR</name>
<dbReference type="GO" id="GO:0016567">
    <property type="term" value="P:protein ubiquitination"/>
    <property type="evidence" value="ECO:0007669"/>
    <property type="project" value="UniProtKB-UniPathway"/>
</dbReference>
<keyword evidence="2 5" id="KW-0863">Zinc-finger</keyword>
<dbReference type="STRING" id="57577.A0A2K3LM68"/>
<dbReference type="Gene3D" id="3.30.40.10">
    <property type="entry name" value="Zinc/RING finger domain, C3HC4 (zinc finger)"/>
    <property type="match status" value="1"/>
</dbReference>
<evidence type="ECO:0000256" key="1">
    <source>
        <dbReference type="ARBA" id="ARBA00022723"/>
    </source>
</evidence>
<evidence type="ECO:0000256" key="3">
    <source>
        <dbReference type="ARBA" id="ARBA00022833"/>
    </source>
</evidence>
<feature type="domain" description="Ubiquitin-like" evidence="6">
    <location>
        <begin position="172"/>
        <end position="220"/>
    </location>
</feature>
<accession>A0A2K3LM68</accession>
<dbReference type="GO" id="GO:0008270">
    <property type="term" value="F:zinc ion binding"/>
    <property type="evidence" value="ECO:0007669"/>
    <property type="project" value="UniProtKB-KW"/>
</dbReference>
<dbReference type="PROSITE" id="PS50053">
    <property type="entry name" value="UBIQUITIN_2"/>
    <property type="match status" value="1"/>
</dbReference>
<dbReference type="SUPFAM" id="SSF54236">
    <property type="entry name" value="Ubiquitin-like"/>
    <property type="match status" value="1"/>
</dbReference>
<evidence type="ECO:0000313" key="9">
    <source>
        <dbReference type="Proteomes" id="UP000236291"/>
    </source>
</evidence>
<gene>
    <name evidence="8" type="primary">ubiquitin</name>
    <name evidence="8" type="ORF">L195_g035608</name>
</gene>
<evidence type="ECO:0000259" key="7">
    <source>
        <dbReference type="PROSITE" id="PS51081"/>
    </source>
</evidence>
<comment type="caution">
    <text evidence="8">The sequence shown here is derived from an EMBL/GenBank/DDBJ whole genome shotgun (WGS) entry which is preliminary data.</text>
</comment>
<dbReference type="Pfam" id="PF21361">
    <property type="entry name" value="Sina_ZnF"/>
    <property type="match status" value="1"/>
</dbReference>
<evidence type="ECO:0000256" key="4">
    <source>
        <dbReference type="ARBA" id="ARBA00024004"/>
    </source>
</evidence>
<evidence type="ECO:0000256" key="2">
    <source>
        <dbReference type="ARBA" id="ARBA00022771"/>
    </source>
</evidence>
<dbReference type="Pfam" id="PF00240">
    <property type="entry name" value="ubiquitin"/>
    <property type="match status" value="1"/>
</dbReference>
<keyword evidence="3" id="KW-0862">Zinc</keyword>
<proteinExistence type="predicted"/>
<dbReference type="InterPro" id="IPR013083">
    <property type="entry name" value="Znf_RING/FYVE/PHD"/>
</dbReference>
<dbReference type="SUPFAM" id="SSF49599">
    <property type="entry name" value="TRAF domain-like"/>
    <property type="match status" value="1"/>
</dbReference>
<dbReference type="EMBL" id="ASHM01036320">
    <property type="protein sequence ID" value="PNX79622.1"/>
    <property type="molecule type" value="Genomic_DNA"/>
</dbReference>
<protein>
    <submittedName>
        <fullName evidence="8">Ubiquitin</fullName>
    </submittedName>
</protein>
<dbReference type="InterPro" id="IPR044286">
    <property type="entry name" value="SINL_plant"/>
</dbReference>
<evidence type="ECO:0000259" key="6">
    <source>
        <dbReference type="PROSITE" id="PS50053"/>
    </source>
</evidence>
<dbReference type="SMART" id="SM00213">
    <property type="entry name" value="UBQ"/>
    <property type="match status" value="1"/>
</dbReference>
<dbReference type="InterPro" id="IPR029071">
    <property type="entry name" value="Ubiquitin-like_domsf"/>
</dbReference>
<dbReference type="PANTHER" id="PTHR46632">
    <property type="entry name" value="E3 UBIQUITIN-PROTEIN LIGASE SINA-LIKE 4"/>
    <property type="match status" value="1"/>
</dbReference>
<reference evidence="8 9" key="2">
    <citation type="journal article" date="2017" name="Front. Plant Sci.">
        <title>Gene Classification and Mining of Molecular Markers Useful in Red Clover (Trifolium pratense) Breeding.</title>
        <authorList>
            <person name="Istvanek J."/>
            <person name="Dluhosova J."/>
            <person name="Dluhos P."/>
            <person name="Patkova L."/>
            <person name="Nedelnik J."/>
            <person name="Repkova J."/>
        </authorList>
    </citation>
    <scope>NUCLEOTIDE SEQUENCE [LARGE SCALE GENOMIC DNA]</scope>
    <source>
        <strain evidence="9">cv. Tatra</strain>
        <tissue evidence="8">Young leaves</tissue>
    </source>
</reference>
<dbReference type="Gene3D" id="3.10.20.90">
    <property type="entry name" value="Phosphatidylinositol 3-kinase Catalytic Subunit, Chain A, domain 1"/>
    <property type="match status" value="1"/>
</dbReference>
<sequence>MPCPNAKHGCKEKIRYIDNRKHEEECIHGPCYCPLLGCDFVASSEELSNHFSHKHGDFQIRFSYGHNFVVSLKSNDETIVLQEENDGKLFILNNSTTILRNAVNTCCIRPNSFVSEYSYGMLARSQKCELKLQSFAKNVPQFTLATLSSEFLVIPFGSSKPLKLEICIYPPKIRDKEGFEVRQQRLIYDGKQLDDDSMTIADYNIREKSALLLVVRLPGS</sequence>
<dbReference type="AlphaFoldDB" id="A0A2K3LM68"/>
<evidence type="ECO:0000256" key="5">
    <source>
        <dbReference type="PROSITE-ProRule" id="PRU00455"/>
    </source>
</evidence>
<comment type="function">
    <text evidence="4">E3 ubiquitin-protein ligase that mediates ubiquitination and subsequent proteasomal degradation of target proteins. E3 ubiquitin ligases accept ubiquitin from an E2 ubiquitin-conjugating enzyme in the form of a thioester and then directly transfers the ubiquitin to targeted substrates. It probably triggers the ubiquitin-mediated degradation of different substrates.</text>
</comment>
<dbReference type="Proteomes" id="UP000236291">
    <property type="component" value="Unassembled WGS sequence"/>
</dbReference>
<keyword evidence="1" id="KW-0479">Metal-binding</keyword>
<evidence type="ECO:0000313" key="8">
    <source>
        <dbReference type="EMBL" id="PNX79622.1"/>
    </source>
</evidence>
<dbReference type="InterPro" id="IPR013010">
    <property type="entry name" value="Znf_SIAH"/>
</dbReference>
<feature type="domain" description="SIAH-type" evidence="7">
    <location>
        <begin position="1"/>
        <end position="56"/>
    </location>
</feature>
<reference evidence="8 9" key="1">
    <citation type="journal article" date="2014" name="Am. J. Bot.">
        <title>Genome assembly and annotation for red clover (Trifolium pratense; Fabaceae).</title>
        <authorList>
            <person name="Istvanek J."/>
            <person name="Jaros M."/>
            <person name="Krenek A."/>
            <person name="Repkova J."/>
        </authorList>
    </citation>
    <scope>NUCLEOTIDE SEQUENCE [LARGE SCALE GENOMIC DNA]</scope>
    <source>
        <strain evidence="9">cv. Tatra</strain>
        <tissue evidence="8">Young leaves</tissue>
    </source>
</reference>